<dbReference type="EMBL" id="OUUZ01000008">
    <property type="protein sequence ID" value="SPQ20849.1"/>
    <property type="molecule type" value="Genomic_DNA"/>
</dbReference>
<organism evidence="2 3">
    <name type="scientific">Thermothielavioides terrestris</name>
    <dbReference type="NCBI Taxonomy" id="2587410"/>
    <lineage>
        <taxon>Eukaryota</taxon>
        <taxon>Fungi</taxon>
        <taxon>Dikarya</taxon>
        <taxon>Ascomycota</taxon>
        <taxon>Pezizomycotina</taxon>
        <taxon>Sordariomycetes</taxon>
        <taxon>Sordariomycetidae</taxon>
        <taxon>Sordariales</taxon>
        <taxon>Chaetomiaceae</taxon>
        <taxon>Thermothielavioides</taxon>
    </lineage>
</organism>
<dbReference type="Gene3D" id="3.40.250.10">
    <property type="entry name" value="Rhodanese-like domain"/>
    <property type="match status" value="1"/>
</dbReference>
<dbReference type="InterPro" id="IPR001763">
    <property type="entry name" value="Rhodanese-like_dom"/>
</dbReference>
<dbReference type="Gene3D" id="3.30.710.10">
    <property type="entry name" value="Potassium Channel Kv1.1, Chain A"/>
    <property type="match status" value="1"/>
</dbReference>
<dbReference type="PANTHER" id="PTHR10828:SF50">
    <property type="entry name" value="REDUCTASE (ARC2), PUTATIVE (AFU_ORTHOLOGUE AFUA_6G13400)-RELATED"/>
    <property type="match status" value="1"/>
</dbReference>
<reference evidence="2 3" key="1">
    <citation type="submission" date="2018-04" db="EMBL/GenBank/DDBJ databases">
        <authorList>
            <person name="Huttner S."/>
            <person name="Dainat J."/>
        </authorList>
    </citation>
    <scope>NUCLEOTIDE SEQUENCE [LARGE SCALE GENOMIC DNA]</scope>
</reference>
<protein>
    <submittedName>
        <fullName evidence="2">5e321f71-869a-48eb-87d2-ef27692a9d7c</fullName>
    </submittedName>
</protein>
<proteinExistence type="predicted"/>
<dbReference type="GO" id="GO:0005634">
    <property type="term" value="C:nucleus"/>
    <property type="evidence" value="ECO:0007669"/>
    <property type="project" value="TreeGrafter"/>
</dbReference>
<dbReference type="PANTHER" id="PTHR10828">
    <property type="entry name" value="M-PHASE INDUCER PHOSPHATASE DUAL SPECIFICITY PHOSPHATASE CDC25"/>
    <property type="match status" value="1"/>
</dbReference>
<dbReference type="Pfam" id="PF00581">
    <property type="entry name" value="Rhodanese"/>
    <property type="match status" value="1"/>
</dbReference>
<dbReference type="InterPro" id="IPR036873">
    <property type="entry name" value="Rhodanese-like_dom_sf"/>
</dbReference>
<dbReference type="PROSITE" id="PS50206">
    <property type="entry name" value="RHODANESE_3"/>
    <property type="match status" value="1"/>
</dbReference>
<dbReference type="Proteomes" id="UP000289323">
    <property type="component" value="Unassembled WGS sequence"/>
</dbReference>
<name>A0A3S4B3K0_9PEZI</name>
<gene>
    <name evidence="2" type="ORF">TT172_LOCUS3268</name>
</gene>
<dbReference type="SMART" id="SM00450">
    <property type="entry name" value="RHOD"/>
    <property type="match status" value="1"/>
</dbReference>
<evidence type="ECO:0000313" key="2">
    <source>
        <dbReference type="EMBL" id="SPQ20849.1"/>
    </source>
</evidence>
<dbReference type="GO" id="GO:0005737">
    <property type="term" value="C:cytoplasm"/>
    <property type="evidence" value="ECO:0007669"/>
    <property type="project" value="TreeGrafter"/>
</dbReference>
<dbReference type="SUPFAM" id="SSF52821">
    <property type="entry name" value="Rhodanese/Cell cycle control phosphatase"/>
    <property type="match status" value="1"/>
</dbReference>
<evidence type="ECO:0000259" key="1">
    <source>
        <dbReference type="PROSITE" id="PS50206"/>
    </source>
</evidence>
<dbReference type="GO" id="GO:0004725">
    <property type="term" value="F:protein tyrosine phosphatase activity"/>
    <property type="evidence" value="ECO:0007669"/>
    <property type="project" value="TreeGrafter"/>
</dbReference>
<feature type="domain" description="Rhodanese" evidence="1">
    <location>
        <begin position="377"/>
        <end position="477"/>
    </location>
</feature>
<accession>A0A3S4B3K0</accession>
<dbReference type="AlphaFoldDB" id="A0A3S4B3K0"/>
<evidence type="ECO:0000313" key="3">
    <source>
        <dbReference type="Proteomes" id="UP000289323"/>
    </source>
</evidence>
<sequence>MAKFTRLVLDSDGDLLLRVGFERAGEEALEVQVCSATMRRASPVWKAMLFGPWKESKPAEGDWVADLPEDDPWPILVILRIIHGAFDEVPEDLSLSELSRILVYTDKYDMVHVLRPMARRWVYAVNHPESSERGRIWFPYQLVSRAEHLTGQEHVLRLHAAWELGCEAVVAAEVTDLVFNLSVVGEDVTFGPESQKLSFGSHLGLSDLIDHVMELRGSLIQTLLDFYHEEVQSRMDRSTGCRNPKLDDPERDAALCTAAILGGIWQYLTDANTPFLPEKAEQYSRSANDLMCTLANMFCGLPLLDGHDICSPGVRYPAFQEETKKDERWMRPLLPHHLVSSEGPVAPWYAAYPAPRSPVATISRDEVLGMLKATPLGKRDFILIDLRRNDFEGGTIRGSINLPAQSLYPTLSTVYATLKAAGMRKVIFYCGSSTGRGSRATGWLADHLASVGDTDMQSLALAGGIKGWAAAGGEYVEWMDGYDATVWEKSAPGC</sequence>
<dbReference type="InterPro" id="IPR011333">
    <property type="entry name" value="SKP1/BTB/POZ_sf"/>
</dbReference>